<name>A0A1A9V9Q3_GLOAU</name>
<dbReference type="EnsemblMetazoa" id="GAUT030332-RA">
    <property type="protein sequence ID" value="GAUT030332-PA"/>
    <property type="gene ID" value="GAUT030332"/>
</dbReference>
<organism evidence="2 3">
    <name type="scientific">Glossina austeni</name>
    <name type="common">Savannah tsetse fly</name>
    <dbReference type="NCBI Taxonomy" id="7395"/>
    <lineage>
        <taxon>Eukaryota</taxon>
        <taxon>Metazoa</taxon>
        <taxon>Ecdysozoa</taxon>
        <taxon>Arthropoda</taxon>
        <taxon>Hexapoda</taxon>
        <taxon>Insecta</taxon>
        <taxon>Pterygota</taxon>
        <taxon>Neoptera</taxon>
        <taxon>Endopterygota</taxon>
        <taxon>Diptera</taxon>
        <taxon>Brachycera</taxon>
        <taxon>Muscomorpha</taxon>
        <taxon>Hippoboscoidea</taxon>
        <taxon>Glossinidae</taxon>
        <taxon>Glossina</taxon>
    </lineage>
</organism>
<reference evidence="2" key="1">
    <citation type="submission" date="2020-05" db="UniProtKB">
        <authorList>
            <consortium name="EnsemblMetazoa"/>
        </authorList>
    </citation>
    <scope>IDENTIFICATION</scope>
    <source>
        <strain evidence="2">TTRI</strain>
    </source>
</reference>
<accession>A0A1A9V9Q3</accession>
<dbReference type="Proteomes" id="UP000078200">
    <property type="component" value="Unassembled WGS sequence"/>
</dbReference>
<protein>
    <submittedName>
        <fullName evidence="2">Uncharacterized protein</fullName>
    </submittedName>
</protein>
<keyword evidence="3" id="KW-1185">Reference proteome</keyword>
<proteinExistence type="predicted"/>
<dbReference type="VEuPathDB" id="VectorBase:GAUT030332"/>
<evidence type="ECO:0000313" key="3">
    <source>
        <dbReference type="Proteomes" id="UP000078200"/>
    </source>
</evidence>
<evidence type="ECO:0000256" key="1">
    <source>
        <dbReference type="SAM" id="Phobius"/>
    </source>
</evidence>
<evidence type="ECO:0000313" key="2">
    <source>
        <dbReference type="EnsemblMetazoa" id="GAUT030332-PA"/>
    </source>
</evidence>
<dbReference type="AlphaFoldDB" id="A0A1A9V9Q3"/>
<sequence>MCQELWIEHGQTTTTNDVLIVIADLVELLSLSLLLLSSLLITNGVTSHNYVLKNRYEHMFSEFENFIVKRMLSLTQRDFENKELDDVLGIMYGALCSGTCASVPAVSEFGPRFHLFCNYGR</sequence>
<keyword evidence="1" id="KW-0812">Transmembrane</keyword>
<keyword evidence="1" id="KW-1133">Transmembrane helix</keyword>
<keyword evidence="1" id="KW-0472">Membrane</keyword>
<feature type="transmembrane region" description="Helical" evidence="1">
    <location>
        <begin position="18"/>
        <end position="41"/>
    </location>
</feature>